<evidence type="ECO:0000313" key="4">
    <source>
        <dbReference type="Proteomes" id="UP000288603"/>
    </source>
</evidence>
<dbReference type="Gene3D" id="2.60.40.10">
    <property type="entry name" value="Immunoglobulins"/>
    <property type="match status" value="2"/>
</dbReference>
<dbReference type="EMBL" id="RZNC01000002">
    <property type="protein sequence ID" value="RWZ64649.1"/>
    <property type="molecule type" value="Genomic_DNA"/>
</dbReference>
<feature type="transmembrane region" description="Helical" evidence="2">
    <location>
        <begin position="713"/>
        <end position="738"/>
    </location>
</feature>
<comment type="caution">
    <text evidence="3">The sequence shown here is derived from an EMBL/GenBank/DDBJ whole genome shotgun (WGS) entry which is preliminary data.</text>
</comment>
<keyword evidence="2" id="KW-1133">Transmembrane helix</keyword>
<feature type="transmembrane region" description="Helical" evidence="2">
    <location>
        <begin position="689"/>
        <end position="707"/>
    </location>
</feature>
<dbReference type="RefSeq" id="WP_128498426.1">
    <property type="nucleotide sequence ID" value="NZ_RZNC01000002.1"/>
</dbReference>
<feature type="transmembrane region" description="Helical" evidence="2">
    <location>
        <begin position="537"/>
        <end position="560"/>
    </location>
</feature>
<evidence type="ECO:0000256" key="1">
    <source>
        <dbReference type="SAM" id="MobiDB-lite"/>
    </source>
</evidence>
<protein>
    <submittedName>
        <fullName evidence="3">Uncharacterized protein</fullName>
    </submittedName>
</protein>
<proteinExistence type="predicted"/>
<dbReference type="Proteomes" id="UP000288603">
    <property type="component" value="Unassembled WGS sequence"/>
</dbReference>
<feature type="compositionally biased region" description="Low complexity" evidence="1">
    <location>
        <begin position="62"/>
        <end position="71"/>
    </location>
</feature>
<feature type="transmembrane region" description="Helical" evidence="2">
    <location>
        <begin position="626"/>
        <end position="644"/>
    </location>
</feature>
<keyword evidence="4" id="KW-1185">Reference proteome</keyword>
<feature type="transmembrane region" description="Helical" evidence="2">
    <location>
        <begin position="443"/>
        <end position="464"/>
    </location>
</feature>
<sequence>MGTREAAKRDAGRTVGTSVVARTPLGRASVPVSARRVMLALAGLVVAVMSVGGPHVSAPASAAAERASVDPAPTPSAEPTPSAPPSAPQPAAPAITSPPDGSAVTTARTVVSGTKPADSGVRLETSDGTRLCVVDAGPDTSFSCGGLTLPIGGDVALRAVGTLADGSAAGVVTTIHITSVPPPVVSSNGSRPVNGLIRGSGIPGAVVSVISSSGESCSLTADAGGAWACLLTGSAPDGAYSLTATQEAPFAPGVHSDASAPMRVVLDRTAPAPPVVTAPTAGSTLPDRDVRFAGTGEDGSTVTVFVGSASVCQAIVSAARWSCVATALATGDARVVAIQKDAAGNSSSGSDAVALVVAAPPGSPTPSPTAPTRTLPSTPGAAPSPDVPDAPDDLDEGASPASPPDPGVPRPTPPAPPENDAWDATTPFSTPLSSLLASSPGIGGLRAIVLAVLIATTIALGALLHLRGTSAAPVGAPARRVVLTGRNRATAPIARSDGAAESPTSASATTVLFALVAVAGILILSRPVDGTPAYARLLFASVTATAVVALVSVVVPALVARWLGGGRLHIAVDARGFLIVAGTAAASRIFDLDPPALFALVVTASTAAAVGRATEGRVAAARIVGLTLLGVFGWGAGILLAPALQPGFASSLVVETLNVLTAAALGSATIMLIPLGTSTGRSLWAASRIGWLALAVLVVALEISLLGSRSPEAADAVAAIGVTGVVGCCALFLSVWIWRRVVAPELTRED</sequence>
<gene>
    <name evidence="3" type="ORF">ELQ92_07865</name>
</gene>
<feature type="region of interest" description="Disordered" evidence="1">
    <location>
        <begin position="357"/>
        <end position="426"/>
    </location>
</feature>
<dbReference type="OrthoDB" id="5109916at2"/>
<dbReference type="AlphaFoldDB" id="A0A444QD90"/>
<evidence type="ECO:0000313" key="3">
    <source>
        <dbReference type="EMBL" id="RWZ64649.1"/>
    </source>
</evidence>
<feature type="compositionally biased region" description="Polar residues" evidence="1">
    <location>
        <begin position="103"/>
        <end position="112"/>
    </location>
</feature>
<feature type="transmembrane region" description="Helical" evidence="2">
    <location>
        <begin position="596"/>
        <end position="614"/>
    </location>
</feature>
<organism evidence="3 4">
    <name type="scientific">Labedella populi</name>
    <dbReference type="NCBI Taxonomy" id="2498850"/>
    <lineage>
        <taxon>Bacteria</taxon>
        <taxon>Bacillati</taxon>
        <taxon>Actinomycetota</taxon>
        <taxon>Actinomycetes</taxon>
        <taxon>Micrococcales</taxon>
        <taxon>Microbacteriaceae</taxon>
        <taxon>Labedella</taxon>
    </lineage>
</organism>
<name>A0A444QD90_9MICO</name>
<feature type="region of interest" description="Disordered" evidence="1">
    <location>
        <begin position="62"/>
        <end position="122"/>
    </location>
</feature>
<feature type="compositionally biased region" description="Pro residues" evidence="1">
    <location>
        <begin position="72"/>
        <end position="91"/>
    </location>
</feature>
<dbReference type="InterPro" id="IPR013783">
    <property type="entry name" value="Ig-like_fold"/>
</dbReference>
<evidence type="ECO:0000256" key="2">
    <source>
        <dbReference type="SAM" id="Phobius"/>
    </source>
</evidence>
<feature type="transmembrane region" description="Helical" evidence="2">
    <location>
        <begin position="656"/>
        <end position="677"/>
    </location>
</feature>
<feature type="compositionally biased region" description="Pro residues" evidence="1">
    <location>
        <begin position="401"/>
        <end position="417"/>
    </location>
</feature>
<keyword evidence="2" id="KW-0812">Transmembrane</keyword>
<accession>A0A444QD90</accession>
<feature type="compositionally biased region" description="Low complexity" evidence="1">
    <location>
        <begin position="370"/>
        <end position="384"/>
    </location>
</feature>
<dbReference type="GO" id="GO:0005975">
    <property type="term" value="P:carbohydrate metabolic process"/>
    <property type="evidence" value="ECO:0007669"/>
    <property type="project" value="UniProtKB-ARBA"/>
</dbReference>
<feature type="transmembrane region" description="Helical" evidence="2">
    <location>
        <begin position="505"/>
        <end position="525"/>
    </location>
</feature>
<keyword evidence="2" id="KW-0472">Membrane</keyword>
<reference evidence="3 4" key="1">
    <citation type="submission" date="2018-12" db="EMBL/GenBank/DDBJ databases">
        <authorList>
            <person name="Li F."/>
        </authorList>
    </citation>
    <scope>NUCLEOTIDE SEQUENCE [LARGE SCALE GENOMIC DNA]</scope>
    <source>
        <strain evidence="3 4">8H24J-4-2</strain>
    </source>
</reference>